<keyword evidence="1" id="KW-0418">Kinase</keyword>
<keyword evidence="1" id="KW-0808">Transferase</keyword>
<dbReference type="RefSeq" id="WP_020518654.1">
    <property type="nucleotide sequence ID" value="NZ_JBIAZU010000001.1"/>
</dbReference>
<protein>
    <submittedName>
        <fullName evidence="1">Uridine kinase</fullName>
    </submittedName>
</protein>
<dbReference type="InterPro" id="IPR027417">
    <property type="entry name" value="P-loop_NTPase"/>
</dbReference>
<reference evidence="1 2" key="1">
    <citation type="submission" date="2024-10" db="EMBL/GenBank/DDBJ databases">
        <title>The Natural Products Discovery Center: Release of the First 8490 Sequenced Strains for Exploring Actinobacteria Biosynthetic Diversity.</title>
        <authorList>
            <person name="Kalkreuter E."/>
            <person name="Kautsar S.A."/>
            <person name="Yang D."/>
            <person name="Bader C.D."/>
            <person name="Teijaro C.N."/>
            <person name="Fluegel L."/>
            <person name="Davis C.M."/>
            <person name="Simpson J.R."/>
            <person name="Lauterbach L."/>
            <person name="Steele A.D."/>
            <person name="Gui C."/>
            <person name="Meng S."/>
            <person name="Li G."/>
            <person name="Viehrig K."/>
            <person name="Ye F."/>
            <person name="Su P."/>
            <person name="Kiefer A.F."/>
            <person name="Nichols A."/>
            <person name="Cepeda A.J."/>
            <person name="Yan W."/>
            <person name="Fan B."/>
            <person name="Jiang Y."/>
            <person name="Adhikari A."/>
            <person name="Zheng C.-J."/>
            <person name="Schuster L."/>
            <person name="Cowan T.M."/>
            <person name="Smanski M.J."/>
            <person name="Chevrette M.G."/>
            <person name="De Carvalho L.P.S."/>
            <person name="Shen B."/>
        </authorList>
    </citation>
    <scope>NUCLEOTIDE SEQUENCE [LARGE SCALE GENOMIC DNA]</scope>
    <source>
        <strain evidence="1 2">NPDC000087</strain>
    </source>
</reference>
<dbReference type="GO" id="GO:0016301">
    <property type="term" value="F:kinase activity"/>
    <property type="evidence" value="ECO:0007669"/>
    <property type="project" value="UniProtKB-KW"/>
</dbReference>
<keyword evidence="2" id="KW-1185">Reference proteome</keyword>
<gene>
    <name evidence="1" type="ORF">ACFY35_02210</name>
</gene>
<name>A0ABW6W6R0_9ACTN</name>
<dbReference type="EMBL" id="JBIAZU010000001">
    <property type="protein sequence ID" value="MFF5288220.1"/>
    <property type="molecule type" value="Genomic_DNA"/>
</dbReference>
<dbReference type="SUPFAM" id="SSF52540">
    <property type="entry name" value="P-loop containing nucleoside triphosphate hydrolases"/>
    <property type="match status" value="1"/>
</dbReference>
<organism evidence="1 2">
    <name type="scientific">Paractinoplanes globisporus</name>
    <dbReference type="NCBI Taxonomy" id="113565"/>
    <lineage>
        <taxon>Bacteria</taxon>
        <taxon>Bacillati</taxon>
        <taxon>Actinomycetota</taxon>
        <taxon>Actinomycetes</taxon>
        <taxon>Micromonosporales</taxon>
        <taxon>Micromonosporaceae</taxon>
        <taxon>Paractinoplanes</taxon>
    </lineage>
</organism>
<comment type="caution">
    <text evidence="1">The sequence shown here is derived from an EMBL/GenBank/DDBJ whole genome shotgun (WGS) entry which is preliminary data.</text>
</comment>
<accession>A0ABW6W6R0</accession>
<dbReference type="Proteomes" id="UP001602245">
    <property type="component" value="Unassembled WGS sequence"/>
</dbReference>
<evidence type="ECO:0000313" key="1">
    <source>
        <dbReference type="EMBL" id="MFF5288220.1"/>
    </source>
</evidence>
<dbReference type="Gene3D" id="3.40.50.300">
    <property type="entry name" value="P-loop containing nucleotide triphosphate hydrolases"/>
    <property type="match status" value="1"/>
</dbReference>
<evidence type="ECO:0000313" key="2">
    <source>
        <dbReference type="Proteomes" id="UP001602245"/>
    </source>
</evidence>
<sequence length="210" mass="22855">MRVRPVSVENLVEELADSLAAREPGGFLRVAIDGPPGAEPGRLADALVDPLRLRGRPAVRVDTADFLRPASLRLEFGRENPDSFYAGWFDEAGLAREVLDRAGPGGDGHILTRLWNAGTDRSARDSYHALAPGTIILVSGPLLLGGGLAFDFTVHLELSPAALRRRTPPDQQWTLPAYLRYADEVGPAGFADVVLRVDDAKRPAMVEQRW</sequence>
<proteinExistence type="predicted"/>